<accession>A0A5J4RJH7</accession>
<name>A0A5J4RJH7_9ZZZZ</name>
<comment type="caution">
    <text evidence="1">The sequence shown here is derived from an EMBL/GenBank/DDBJ whole genome shotgun (WGS) entry which is preliminary data.</text>
</comment>
<protein>
    <submittedName>
        <fullName evidence="1">Uncharacterized protein</fullName>
    </submittedName>
</protein>
<organism evidence="1">
    <name type="scientific">termite gut metagenome</name>
    <dbReference type="NCBI Taxonomy" id="433724"/>
    <lineage>
        <taxon>unclassified sequences</taxon>
        <taxon>metagenomes</taxon>
        <taxon>organismal metagenomes</taxon>
    </lineage>
</organism>
<reference evidence="1" key="1">
    <citation type="submission" date="2019-03" db="EMBL/GenBank/DDBJ databases">
        <title>Single cell metagenomics reveals metabolic interactions within the superorganism composed of flagellate Streblomastix strix and complex community of Bacteroidetes bacteria on its surface.</title>
        <authorList>
            <person name="Treitli S.C."/>
            <person name="Kolisko M."/>
            <person name="Husnik F."/>
            <person name="Keeling P."/>
            <person name="Hampl V."/>
        </authorList>
    </citation>
    <scope>NUCLEOTIDE SEQUENCE</scope>
    <source>
        <strain evidence="1">STM</strain>
    </source>
</reference>
<dbReference type="EMBL" id="SNRY01001130">
    <property type="protein sequence ID" value="KAA6333300.1"/>
    <property type="molecule type" value="Genomic_DNA"/>
</dbReference>
<proteinExistence type="predicted"/>
<dbReference type="AlphaFoldDB" id="A0A5J4RJH7"/>
<gene>
    <name evidence="1" type="ORF">EZS27_018277</name>
</gene>
<evidence type="ECO:0000313" key="1">
    <source>
        <dbReference type="EMBL" id="KAA6333300.1"/>
    </source>
</evidence>
<sequence>MALITDMLNASNAKLSAEVKFSNFQINIVFNYYKLLYISRTL</sequence>